<dbReference type="RefSeq" id="WP_011838804.1">
    <property type="nucleotide sequence ID" value="NC_009033.1"/>
</dbReference>
<organism evidence="1 2">
    <name type="scientific">Staphylothermus marinus (strain ATCC 43588 / DSM 3639 / JCM 9404 / F1)</name>
    <dbReference type="NCBI Taxonomy" id="399550"/>
    <lineage>
        <taxon>Archaea</taxon>
        <taxon>Thermoproteota</taxon>
        <taxon>Thermoprotei</taxon>
        <taxon>Desulfurococcales</taxon>
        <taxon>Desulfurococcaceae</taxon>
        <taxon>Staphylothermus</taxon>
    </lineage>
</organism>
<dbReference type="eggNOG" id="arCOG02103">
    <property type="taxonomic scope" value="Archaea"/>
</dbReference>
<proteinExistence type="predicted"/>
<reference evidence="1 2" key="2">
    <citation type="journal article" date="2009" name="Stand. Genomic Sci.">
        <title>Complete genome sequence of Staphylothermus marinus Stetter and Fiala 1986 type strain F1.</title>
        <authorList>
            <person name="Anderson I.J."/>
            <person name="Sun H."/>
            <person name="Lapidus A."/>
            <person name="Copeland A."/>
            <person name="Glavina Del Rio T."/>
            <person name="Tice H."/>
            <person name="Dalin E."/>
            <person name="Lucas S."/>
            <person name="Barry K."/>
            <person name="Land M."/>
            <person name="Richardson P."/>
            <person name="Huber H."/>
            <person name="Kyrpides N.C."/>
        </authorList>
    </citation>
    <scope>NUCLEOTIDE SEQUENCE [LARGE SCALE GENOMIC DNA]</scope>
    <source>
        <strain evidence="2">ATCC 43588 / DSM 3639 / JCM 9404 / F1</strain>
    </source>
</reference>
<reference evidence="2" key="1">
    <citation type="journal article" date="2009" name="BMC Genomics">
        <title>The complete genome sequence of Staphylothermus marinus reveals differences in sulfur metabolism among heterotrophic Crenarchaeota.</title>
        <authorList>
            <person name="Anderson I.J."/>
            <person name="Dharmarajan L."/>
            <person name="Rodriguez J."/>
            <person name="Hooper S."/>
            <person name="Porat I."/>
            <person name="Ulrich L.E."/>
            <person name="Elkins J.G."/>
            <person name="Mavromatis K."/>
            <person name="Sun H."/>
            <person name="Land M."/>
            <person name="Lapidus A."/>
            <person name="Lucas S."/>
            <person name="Barry K."/>
            <person name="Huber H."/>
            <person name="Zhulin I.B."/>
            <person name="Whitman W.B."/>
            <person name="Mukhopadhyay B."/>
            <person name="Woese C."/>
            <person name="Bristow J."/>
            <person name="Kyrpides N."/>
        </authorList>
    </citation>
    <scope>NUCLEOTIDE SEQUENCE [LARGE SCALE GENOMIC DNA]</scope>
    <source>
        <strain evidence="2">ATCC 43588 / DSM 3639 / JCM 9404 / F1</strain>
    </source>
</reference>
<sequence>MNSIDMDQLVRLINELPGISERDKIKYLSIILLYYENKCAGRVFVHKTLGYTERKTRSSISKLVDKGFLHKTNYSVCISEQVSKTLQGLVINRYILGKQVLVSINSFPQEILENIKYKILRFRDYIVIHTMDPYSLEITGYTIRDKINIPGLPEELAIKYRKLIKDLIGNNSLFILWNHYRKYIYDSIALFSLYKVL</sequence>
<keyword evidence="2" id="KW-1185">Reference proteome</keyword>
<dbReference type="Proteomes" id="UP000000254">
    <property type="component" value="Chromosome"/>
</dbReference>
<dbReference type="STRING" id="399550.Smar_0505"/>
<evidence type="ECO:0000313" key="1">
    <source>
        <dbReference type="EMBL" id="ABN69613.1"/>
    </source>
</evidence>
<dbReference type="KEGG" id="smr:Smar_0505"/>
<dbReference type="EMBL" id="CP000575">
    <property type="protein sequence ID" value="ABN69613.1"/>
    <property type="molecule type" value="Genomic_DNA"/>
</dbReference>
<dbReference type="GeneID" id="4906461"/>
<protein>
    <submittedName>
        <fullName evidence="1">Uncharacterized protein</fullName>
    </submittedName>
</protein>
<dbReference type="OrthoDB" id="374408at2157"/>
<dbReference type="HOGENOM" id="CLU_1381473_0_0_2"/>
<dbReference type="AlphaFoldDB" id="A3DLV3"/>
<gene>
    <name evidence="1" type="ordered locus">Smar_0505</name>
</gene>
<name>A3DLV3_STAMF</name>
<evidence type="ECO:0000313" key="2">
    <source>
        <dbReference type="Proteomes" id="UP000000254"/>
    </source>
</evidence>
<accession>A3DLV3</accession>